<dbReference type="AlphaFoldDB" id="A0A0F9GIK7"/>
<dbReference type="EMBL" id="LAZR01017867">
    <property type="protein sequence ID" value="KKL98638.1"/>
    <property type="molecule type" value="Genomic_DNA"/>
</dbReference>
<organism evidence="2">
    <name type="scientific">marine sediment metagenome</name>
    <dbReference type="NCBI Taxonomy" id="412755"/>
    <lineage>
        <taxon>unclassified sequences</taxon>
        <taxon>metagenomes</taxon>
        <taxon>ecological metagenomes</taxon>
    </lineage>
</organism>
<name>A0A0F9GIK7_9ZZZZ</name>
<evidence type="ECO:0000313" key="2">
    <source>
        <dbReference type="EMBL" id="KKL98638.1"/>
    </source>
</evidence>
<accession>A0A0F9GIK7</accession>
<dbReference type="InterPro" id="IPR021739">
    <property type="entry name" value="SaV-like"/>
</dbReference>
<proteinExistence type="predicted"/>
<feature type="compositionally biased region" description="Basic and acidic residues" evidence="1">
    <location>
        <begin position="139"/>
        <end position="148"/>
    </location>
</feature>
<feature type="compositionally biased region" description="Basic residues" evidence="1">
    <location>
        <begin position="91"/>
        <end position="100"/>
    </location>
</feature>
<feature type="region of interest" description="Disordered" evidence="1">
    <location>
        <begin position="91"/>
        <end position="148"/>
    </location>
</feature>
<reference evidence="2" key="1">
    <citation type="journal article" date="2015" name="Nature">
        <title>Complex archaea that bridge the gap between prokaryotes and eukaryotes.</title>
        <authorList>
            <person name="Spang A."/>
            <person name="Saw J.H."/>
            <person name="Jorgensen S.L."/>
            <person name="Zaremba-Niedzwiedzka K."/>
            <person name="Martijn J."/>
            <person name="Lind A.E."/>
            <person name="van Eijk R."/>
            <person name="Schleper C."/>
            <person name="Guy L."/>
            <person name="Ettema T.J."/>
        </authorList>
    </citation>
    <scope>NUCLEOTIDE SEQUENCE</scope>
</reference>
<dbReference type="Pfam" id="PF11753">
    <property type="entry name" value="DUF3310"/>
    <property type="match status" value="1"/>
</dbReference>
<comment type="caution">
    <text evidence="2">The sequence shown here is derived from an EMBL/GenBank/DDBJ whole genome shotgun (WGS) entry which is preliminary data.</text>
</comment>
<protein>
    <submittedName>
        <fullName evidence="2">Uncharacterized protein</fullName>
    </submittedName>
</protein>
<evidence type="ECO:0000256" key="1">
    <source>
        <dbReference type="SAM" id="MobiDB-lite"/>
    </source>
</evidence>
<sequence>MSSEINPKHYDLEVKGHKFEVADLMEAHFAQDAHLAQAFKYLMRAGRKADASYVADVAKCLWWCAKSIMFHGGTFELPEGSPFMPLGVITHKKKSKKKTGTRPGTLKSGVHARVTRPQVSGRRPKETDTSLRAARKSIRKLDKAVRKP</sequence>
<gene>
    <name evidence="2" type="ORF">LCGC14_1822410</name>
</gene>